<keyword evidence="4" id="KW-0505">Motor protein</keyword>
<feature type="region of interest" description="Disordered" evidence="5">
    <location>
        <begin position="243"/>
        <end position="348"/>
    </location>
</feature>
<feature type="compositionally biased region" description="Acidic residues" evidence="5">
    <location>
        <begin position="184"/>
        <end position="200"/>
    </location>
</feature>
<dbReference type="OrthoDB" id="3541690at2"/>
<keyword evidence="7" id="KW-1185">Reference proteome</keyword>
<evidence type="ECO:0000256" key="5">
    <source>
        <dbReference type="SAM" id="MobiDB-lite"/>
    </source>
</evidence>
<comment type="caution">
    <text evidence="6">The sequence shown here is derived from an EMBL/GenBank/DDBJ whole genome shotgun (WGS) entry which is preliminary data.</text>
</comment>
<keyword evidence="3" id="KW-0518">Myosin</keyword>
<dbReference type="PANTHER" id="PTHR46349:SF6">
    <property type="entry name" value="MYOSIN-6-LIKE"/>
    <property type="match status" value="1"/>
</dbReference>
<comment type="subcellular location">
    <subcellularLocation>
        <location evidence="1">Cytoplasm</location>
    </subcellularLocation>
</comment>
<evidence type="ECO:0000313" key="6">
    <source>
        <dbReference type="EMBL" id="GGI08564.1"/>
    </source>
</evidence>
<feature type="compositionally biased region" description="Basic and acidic residues" evidence="5">
    <location>
        <begin position="243"/>
        <end position="343"/>
    </location>
</feature>
<evidence type="ECO:0000256" key="2">
    <source>
        <dbReference type="ARBA" id="ARBA00022490"/>
    </source>
</evidence>
<evidence type="ECO:0000313" key="7">
    <source>
        <dbReference type="Proteomes" id="UP000650511"/>
    </source>
</evidence>
<dbReference type="PANTHER" id="PTHR46349">
    <property type="entry name" value="CINGULIN-LIKE PROTEIN 1-RELATED"/>
    <property type="match status" value="1"/>
</dbReference>
<evidence type="ECO:0000256" key="1">
    <source>
        <dbReference type="ARBA" id="ARBA00004496"/>
    </source>
</evidence>
<dbReference type="Proteomes" id="UP000650511">
    <property type="component" value="Unassembled WGS sequence"/>
</dbReference>
<gene>
    <name evidence="6" type="ORF">GCM10011354_29710</name>
</gene>
<protein>
    <submittedName>
        <fullName evidence="6">Uncharacterized protein</fullName>
    </submittedName>
</protein>
<organism evidence="6 7">
    <name type="scientific">Egicoccus halophilus</name>
    <dbReference type="NCBI Taxonomy" id="1670830"/>
    <lineage>
        <taxon>Bacteria</taxon>
        <taxon>Bacillati</taxon>
        <taxon>Actinomycetota</taxon>
        <taxon>Nitriliruptoria</taxon>
        <taxon>Egicoccales</taxon>
        <taxon>Egicoccaceae</taxon>
        <taxon>Egicoccus</taxon>
    </lineage>
</organism>
<reference evidence="6" key="1">
    <citation type="journal article" date="2014" name="Int. J. Syst. Evol. Microbiol.">
        <title>Complete genome sequence of Corynebacterium casei LMG S-19264T (=DSM 44701T), isolated from a smear-ripened cheese.</title>
        <authorList>
            <consortium name="US DOE Joint Genome Institute (JGI-PGF)"/>
            <person name="Walter F."/>
            <person name="Albersmeier A."/>
            <person name="Kalinowski J."/>
            <person name="Ruckert C."/>
        </authorList>
    </citation>
    <scope>NUCLEOTIDE SEQUENCE</scope>
    <source>
        <strain evidence="6">CGMCC 1.14988</strain>
    </source>
</reference>
<dbReference type="EMBL" id="BMHA01000012">
    <property type="protein sequence ID" value="GGI08564.1"/>
    <property type="molecule type" value="Genomic_DNA"/>
</dbReference>
<dbReference type="RefSeq" id="WP_130650377.1">
    <property type="nucleotide sequence ID" value="NZ_BMHA01000012.1"/>
</dbReference>
<name>A0A8J3ET10_9ACTN</name>
<dbReference type="AlphaFoldDB" id="A0A8J3ET10"/>
<keyword evidence="2" id="KW-0963">Cytoplasm</keyword>
<sequence length="420" mass="46281">MDEQVLASHVDAIHGLALDAFTAERDRRVKALRAEGYKQEAAALKQHRKPTVPAWAVDQLVRAAPDEVEHLLDAAEELRSAQHRAASGRGAQGLREANRRVRELVGELRERAAELLAAAGTRPDAHLDEVEQTLFAAAVDPERHDLLRRGIFSTVLPGPGFDGLGFGGLGFGLAALPDPPAPDTDTDADTDAGADADEAVGDVTARDRDEAGVRDPLEETADGLADAAEAAAAAQAVADAAEDARRAAAKRERELEEDRTAEEQQRREEAARREEEEARSVAAEAQRRQDEARRVEEQQRQAEEEARSAAAEAQRRQDEARRVEEERRRAEDAARAADDEARQAARRRRLQRRIDAFEVALDQQRDRVQRAQERADELRTQAEAAHAEVEAARTDLADYEDDLAAARRELDELTASDERS</sequence>
<accession>A0A8J3ET10</accession>
<dbReference type="GO" id="GO:0005923">
    <property type="term" value="C:bicellular tight junction"/>
    <property type="evidence" value="ECO:0007669"/>
    <property type="project" value="TreeGrafter"/>
</dbReference>
<evidence type="ECO:0000256" key="3">
    <source>
        <dbReference type="ARBA" id="ARBA00023123"/>
    </source>
</evidence>
<evidence type="ECO:0000256" key="4">
    <source>
        <dbReference type="ARBA" id="ARBA00023175"/>
    </source>
</evidence>
<proteinExistence type="predicted"/>
<feature type="compositionally biased region" description="Basic and acidic residues" evidence="5">
    <location>
        <begin position="204"/>
        <end position="215"/>
    </location>
</feature>
<reference evidence="6" key="2">
    <citation type="submission" date="2020-09" db="EMBL/GenBank/DDBJ databases">
        <authorList>
            <person name="Sun Q."/>
            <person name="Zhou Y."/>
        </authorList>
    </citation>
    <scope>NUCLEOTIDE SEQUENCE</scope>
    <source>
        <strain evidence="6">CGMCC 1.14988</strain>
    </source>
</reference>
<feature type="region of interest" description="Disordered" evidence="5">
    <location>
        <begin position="176"/>
        <end position="215"/>
    </location>
</feature>